<evidence type="ECO:0000256" key="1">
    <source>
        <dbReference type="SAM" id="MobiDB-lite"/>
    </source>
</evidence>
<protein>
    <submittedName>
        <fullName evidence="3">Uncharacterized protein</fullName>
    </submittedName>
</protein>
<feature type="region of interest" description="Disordered" evidence="1">
    <location>
        <begin position="196"/>
        <end position="232"/>
    </location>
</feature>
<feature type="compositionally biased region" description="Polar residues" evidence="1">
    <location>
        <begin position="197"/>
        <end position="207"/>
    </location>
</feature>
<reference evidence="3 4" key="1">
    <citation type="journal article" date="2020" name="Nat. Food">
        <title>A phased Vanilla planifolia genome enables genetic improvement of flavour and production.</title>
        <authorList>
            <person name="Hasing T."/>
            <person name="Tang H."/>
            <person name="Brym M."/>
            <person name="Khazi F."/>
            <person name="Huang T."/>
            <person name="Chambers A.H."/>
        </authorList>
    </citation>
    <scope>NUCLEOTIDE SEQUENCE [LARGE SCALE GENOMIC DNA]</scope>
    <source>
        <tissue evidence="3">Leaf</tissue>
    </source>
</reference>
<dbReference type="Proteomes" id="UP000636800">
    <property type="component" value="Unassembled WGS sequence"/>
</dbReference>
<dbReference type="AlphaFoldDB" id="A0A835PIT9"/>
<comment type="caution">
    <text evidence="3">The sequence shown here is derived from an EMBL/GenBank/DDBJ whole genome shotgun (WGS) entry which is preliminary data.</text>
</comment>
<keyword evidence="2" id="KW-1133">Transmembrane helix</keyword>
<name>A0A835PIT9_VANPL</name>
<evidence type="ECO:0000313" key="3">
    <source>
        <dbReference type="EMBL" id="KAG0452594.1"/>
    </source>
</evidence>
<gene>
    <name evidence="3" type="ORF">HPP92_025258</name>
</gene>
<keyword evidence="4" id="KW-1185">Reference proteome</keyword>
<proteinExistence type="predicted"/>
<evidence type="ECO:0000256" key="2">
    <source>
        <dbReference type="SAM" id="Phobius"/>
    </source>
</evidence>
<evidence type="ECO:0000313" key="4">
    <source>
        <dbReference type="Proteomes" id="UP000636800"/>
    </source>
</evidence>
<keyword evidence="2" id="KW-0812">Transmembrane</keyword>
<keyword evidence="2" id="KW-0472">Membrane</keyword>
<feature type="transmembrane region" description="Helical" evidence="2">
    <location>
        <begin position="118"/>
        <end position="147"/>
    </location>
</feature>
<sequence>MQVLTLRLSTLPTPALLVSFLPPNSVSPPLRLLSCHTGLARPRWMPPERPGLGTHFRTAAAAAAAAEPATPAAVVGLEDSPRELLREQGALLVFRPATAAGRGRPVPAERLLENGQRWMLSSAAVVVGVLVVAVVGDLLSFLSVGFFSPGLKMSLHFLRGGGGAGGSSGRAAGAGGGGGIEGAEWDIGAGGRIRRGSSTPLANSSSAVRRGGCGSEDGGFSSSRTRTQGRRRRCSAASAILLQSPWKGVGIRKVEGMEDSRAAKRRNA</sequence>
<dbReference type="OrthoDB" id="364348at2759"/>
<accession>A0A835PIT9</accession>
<organism evidence="3 4">
    <name type="scientific">Vanilla planifolia</name>
    <name type="common">Vanilla</name>
    <dbReference type="NCBI Taxonomy" id="51239"/>
    <lineage>
        <taxon>Eukaryota</taxon>
        <taxon>Viridiplantae</taxon>
        <taxon>Streptophyta</taxon>
        <taxon>Embryophyta</taxon>
        <taxon>Tracheophyta</taxon>
        <taxon>Spermatophyta</taxon>
        <taxon>Magnoliopsida</taxon>
        <taxon>Liliopsida</taxon>
        <taxon>Asparagales</taxon>
        <taxon>Orchidaceae</taxon>
        <taxon>Vanilloideae</taxon>
        <taxon>Vanilleae</taxon>
        <taxon>Vanilla</taxon>
    </lineage>
</organism>
<dbReference type="EMBL" id="JADCNL010000014">
    <property type="protein sequence ID" value="KAG0452594.1"/>
    <property type="molecule type" value="Genomic_DNA"/>
</dbReference>